<organism evidence="5 6">
    <name type="scientific">Streptacidiphilus monticola</name>
    <dbReference type="NCBI Taxonomy" id="2161674"/>
    <lineage>
        <taxon>Bacteria</taxon>
        <taxon>Bacillati</taxon>
        <taxon>Actinomycetota</taxon>
        <taxon>Actinomycetes</taxon>
        <taxon>Kitasatosporales</taxon>
        <taxon>Streptomycetaceae</taxon>
        <taxon>Streptacidiphilus</taxon>
    </lineage>
</organism>
<dbReference type="SUPFAM" id="SSF53448">
    <property type="entry name" value="Nucleotide-diphospho-sugar transferases"/>
    <property type="match status" value="1"/>
</dbReference>
<keyword evidence="2" id="KW-0328">Glycosyltransferase</keyword>
<keyword evidence="3" id="KW-0808">Transferase</keyword>
<evidence type="ECO:0000259" key="4">
    <source>
        <dbReference type="Pfam" id="PF00535"/>
    </source>
</evidence>
<proteinExistence type="inferred from homology"/>
<dbReference type="RefSeq" id="WP_380582243.1">
    <property type="nucleotide sequence ID" value="NZ_JBHSQJ010000036.1"/>
</dbReference>
<dbReference type="PANTHER" id="PTHR43398">
    <property type="entry name" value="DOLICHOL-PHOSPHATE MANNOSYLTRANSFERASE SUBUNIT 1"/>
    <property type="match status" value="1"/>
</dbReference>
<dbReference type="EMBL" id="JBHSQJ010000036">
    <property type="protein sequence ID" value="MFC5907625.1"/>
    <property type="molecule type" value="Genomic_DNA"/>
</dbReference>
<evidence type="ECO:0000313" key="5">
    <source>
        <dbReference type="EMBL" id="MFC5907625.1"/>
    </source>
</evidence>
<evidence type="ECO:0000256" key="1">
    <source>
        <dbReference type="ARBA" id="ARBA00006739"/>
    </source>
</evidence>
<dbReference type="Pfam" id="PF00535">
    <property type="entry name" value="Glycos_transf_2"/>
    <property type="match status" value="1"/>
</dbReference>
<gene>
    <name evidence="5" type="ORF">ACFP3V_10375</name>
</gene>
<protein>
    <submittedName>
        <fullName evidence="5">Polyprenol monophosphomannose synthase</fullName>
    </submittedName>
</protein>
<name>A0ABW1FYP0_9ACTN</name>
<accession>A0ABW1FYP0</accession>
<comment type="caution">
    <text evidence="5">The sequence shown here is derived from an EMBL/GenBank/DDBJ whole genome shotgun (WGS) entry which is preliminary data.</text>
</comment>
<evidence type="ECO:0000256" key="2">
    <source>
        <dbReference type="ARBA" id="ARBA00022676"/>
    </source>
</evidence>
<keyword evidence="6" id="KW-1185">Reference proteome</keyword>
<dbReference type="CDD" id="cd06442">
    <property type="entry name" value="DPM1_like"/>
    <property type="match status" value="1"/>
</dbReference>
<dbReference type="InterPro" id="IPR029044">
    <property type="entry name" value="Nucleotide-diphossugar_trans"/>
</dbReference>
<evidence type="ECO:0000256" key="3">
    <source>
        <dbReference type="ARBA" id="ARBA00022679"/>
    </source>
</evidence>
<dbReference type="InterPro" id="IPR001173">
    <property type="entry name" value="Glyco_trans_2-like"/>
</dbReference>
<dbReference type="Gene3D" id="3.90.550.10">
    <property type="entry name" value="Spore Coat Polysaccharide Biosynthesis Protein SpsA, Chain A"/>
    <property type="match status" value="1"/>
</dbReference>
<evidence type="ECO:0000313" key="6">
    <source>
        <dbReference type="Proteomes" id="UP001596174"/>
    </source>
</evidence>
<comment type="similarity">
    <text evidence="1">Belongs to the glycosyltransferase 2 family.</text>
</comment>
<dbReference type="PANTHER" id="PTHR43398:SF1">
    <property type="entry name" value="DOLICHOL-PHOSPHATE MANNOSYLTRANSFERASE SUBUNIT 1"/>
    <property type="match status" value="1"/>
</dbReference>
<feature type="domain" description="Glycosyltransferase 2-like" evidence="4">
    <location>
        <begin position="1"/>
        <end position="167"/>
    </location>
</feature>
<dbReference type="InterPro" id="IPR039528">
    <property type="entry name" value="DPM1-like"/>
</dbReference>
<dbReference type="Proteomes" id="UP001596174">
    <property type="component" value="Unassembled WGS sequence"/>
</dbReference>
<reference evidence="6" key="1">
    <citation type="journal article" date="2019" name="Int. J. Syst. Evol. Microbiol.">
        <title>The Global Catalogue of Microorganisms (GCM) 10K type strain sequencing project: providing services to taxonomists for standard genome sequencing and annotation.</title>
        <authorList>
            <consortium name="The Broad Institute Genomics Platform"/>
            <consortium name="The Broad Institute Genome Sequencing Center for Infectious Disease"/>
            <person name="Wu L."/>
            <person name="Ma J."/>
        </authorList>
    </citation>
    <scope>NUCLEOTIDE SEQUENCE [LARGE SCALE GENOMIC DNA]</scope>
    <source>
        <strain evidence="6">JCM 4816</strain>
    </source>
</reference>
<sequence length="236" mass="25978">MPTYNEIGSLEATVERLMELPLPGLHLKIVDDNSPDGTGELAEKLAERHRQHGKPRISVLHRTAKDGLGRAYAAGMALAVEEGAHFVIQMDADGSHPASAVPQMIGTALSTGAGLVVGSRYVPGGELAEEWGWHRRLLSRWANAYAGTILSTRVRDITAGFNLWDRSTLDDVRLDSLESAGYSFQVELKYRAVRAGHVAVEIPIRFEERRAGASKMSFAVQLESALVPWRLRLRNR</sequence>